<dbReference type="SMART" id="SM01130">
    <property type="entry name" value="DHDPS"/>
    <property type="match status" value="1"/>
</dbReference>
<dbReference type="CDD" id="cd00408">
    <property type="entry name" value="DHDPS-like"/>
    <property type="match status" value="1"/>
</dbReference>
<evidence type="ECO:0000313" key="5">
    <source>
        <dbReference type="EMBL" id="GAA4777294.1"/>
    </source>
</evidence>
<dbReference type="Proteomes" id="UP001501645">
    <property type="component" value="Unassembled WGS sequence"/>
</dbReference>
<evidence type="ECO:0000256" key="1">
    <source>
        <dbReference type="ARBA" id="ARBA00007592"/>
    </source>
</evidence>
<dbReference type="InterPro" id="IPR013785">
    <property type="entry name" value="Aldolase_TIM"/>
</dbReference>
<dbReference type="EMBL" id="BAABKO010000004">
    <property type="protein sequence ID" value="GAA4777294.1"/>
    <property type="molecule type" value="Genomic_DNA"/>
</dbReference>
<dbReference type="InterPro" id="IPR002220">
    <property type="entry name" value="DapA-like"/>
</dbReference>
<dbReference type="PANTHER" id="PTHR12128:SF66">
    <property type="entry name" value="4-HYDROXY-2-OXOGLUTARATE ALDOLASE, MITOCHONDRIAL"/>
    <property type="match status" value="1"/>
</dbReference>
<dbReference type="Gene3D" id="3.20.20.70">
    <property type="entry name" value="Aldolase class I"/>
    <property type="match status" value="1"/>
</dbReference>
<dbReference type="PANTHER" id="PTHR12128">
    <property type="entry name" value="DIHYDRODIPICOLINATE SYNTHASE"/>
    <property type="match status" value="1"/>
</dbReference>
<comment type="caution">
    <text evidence="5">The sequence shown here is derived from an EMBL/GenBank/DDBJ whole genome shotgun (WGS) entry which is preliminary data.</text>
</comment>
<dbReference type="InterPro" id="IPR020625">
    <property type="entry name" value="Schiff_base-form_aldolases_AS"/>
</dbReference>
<dbReference type="Pfam" id="PF00701">
    <property type="entry name" value="DHDPS"/>
    <property type="match status" value="1"/>
</dbReference>
<keyword evidence="6" id="KW-1185">Reference proteome</keyword>
<gene>
    <name evidence="5" type="ORF">GCM10023351_22600</name>
</gene>
<dbReference type="PRINTS" id="PR00146">
    <property type="entry name" value="DHPICSNTHASE"/>
</dbReference>
<evidence type="ECO:0000256" key="4">
    <source>
        <dbReference type="PIRNR" id="PIRNR001365"/>
    </source>
</evidence>
<evidence type="ECO:0000256" key="2">
    <source>
        <dbReference type="ARBA" id="ARBA00023239"/>
    </source>
</evidence>
<evidence type="ECO:0000313" key="6">
    <source>
        <dbReference type="Proteomes" id="UP001501645"/>
    </source>
</evidence>
<keyword evidence="2 4" id="KW-0456">Lyase</keyword>
<name>A0ABP9ABD9_9MICO</name>
<comment type="similarity">
    <text evidence="1 4">Belongs to the DapA family.</text>
</comment>
<reference evidence="6" key="1">
    <citation type="journal article" date="2019" name="Int. J. Syst. Evol. Microbiol.">
        <title>The Global Catalogue of Microorganisms (GCM) 10K type strain sequencing project: providing services to taxonomists for standard genome sequencing and annotation.</title>
        <authorList>
            <consortium name="The Broad Institute Genomics Platform"/>
            <consortium name="The Broad Institute Genome Sequencing Center for Infectious Disease"/>
            <person name="Wu L."/>
            <person name="Ma J."/>
        </authorList>
    </citation>
    <scope>NUCLEOTIDE SEQUENCE [LARGE SCALE GENOMIC DNA]</scope>
    <source>
        <strain evidence="6">JCM 18537</strain>
    </source>
</reference>
<accession>A0ABP9ABD9</accession>
<dbReference type="PROSITE" id="PS00666">
    <property type="entry name" value="DHDPS_2"/>
    <property type="match status" value="1"/>
</dbReference>
<protein>
    <submittedName>
        <fullName evidence="5">Dihydrodipicolinate synthase family protein</fullName>
    </submittedName>
</protein>
<dbReference type="RefSeq" id="WP_345439216.1">
    <property type="nucleotide sequence ID" value="NZ_BAABKO010000004.1"/>
</dbReference>
<sequence length="300" mass="30431">MIHGVVPPVVTPLTAQGALDEASLAGVVDEQVAAGASGVFVAGSTGEVALLSDEVRVRALQVAVSAADGRVPVLAGVVDTGTARVVRQAERAEEAGADAVVATPPFYIAPHPAEIARHFRVVAAAVSIPVVAYDIPSATHVPLSASVLRELAGDGAIAGFKDSSGDIAGFRRALGALGDVPALTGSELFADLALELGAAGIVPGLGNVDPQGYVRLSDAVARGDLPAARAEQERLIRLFRIVEVADRGRIGATAAALGSFKAAMWLRGAIDSPRTSEPLGALLPSEIDAVGAILEAERLL</sequence>
<proteinExistence type="inferred from homology"/>
<keyword evidence="3" id="KW-0704">Schiff base</keyword>
<evidence type="ECO:0000256" key="3">
    <source>
        <dbReference type="ARBA" id="ARBA00023270"/>
    </source>
</evidence>
<dbReference type="PIRSF" id="PIRSF001365">
    <property type="entry name" value="DHDPS"/>
    <property type="match status" value="1"/>
</dbReference>
<dbReference type="SUPFAM" id="SSF51569">
    <property type="entry name" value="Aldolase"/>
    <property type="match status" value="1"/>
</dbReference>
<organism evidence="5 6">
    <name type="scientific">Microbacterium gilvum</name>
    <dbReference type="NCBI Taxonomy" id="1336204"/>
    <lineage>
        <taxon>Bacteria</taxon>
        <taxon>Bacillati</taxon>
        <taxon>Actinomycetota</taxon>
        <taxon>Actinomycetes</taxon>
        <taxon>Micrococcales</taxon>
        <taxon>Microbacteriaceae</taxon>
        <taxon>Microbacterium</taxon>
    </lineage>
</organism>